<dbReference type="OrthoDB" id="9798632at2"/>
<dbReference type="AlphaFoldDB" id="A0A4Q7W2C9"/>
<protein>
    <submittedName>
        <fullName evidence="2">Semialdehyde dehydrogenase family protein</fullName>
    </submittedName>
</protein>
<comment type="caution">
    <text evidence="2">The sequence shown here is derived from an EMBL/GenBank/DDBJ whole genome shotgun (WGS) entry which is preliminary data.</text>
</comment>
<dbReference type="PANTHER" id="PTHR14097:SF7">
    <property type="entry name" value="OXIDOREDUCTASE HTATIP2"/>
    <property type="match status" value="1"/>
</dbReference>
<dbReference type="PANTHER" id="PTHR14097">
    <property type="entry name" value="OXIDOREDUCTASE HTATIP2"/>
    <property type="match status" value="1"/>
</dbReference>
<accession>A0A4Q7W2C9</accession>
<evidence type="ECO:0000313" key="2">
    <source>
        <dbReference type="EMBL" id="RZU03105.1"/>
    </source>
</evidence>
<sequence>MLSATSPVQDVQGAAPRRALLAGATGLVGRELLRLLAADSRYAEVHVLARRPLTDQPVVRKMSVEIGPLAGASSVPAADDVYLALGTTIRAAGSQEAFRRVDLDLVVHLARLARIAGATRLAVVSALGADPASRVFYNRVKGEMEAAVQTLGYRSVVIARPSLLSGDRATLEQKPRPGERAALALLAPLGQWLPSVWRPVPARAVARAMIESLRKPAPGSTLLDSRALGQFDL</sequence>
<dbReference type="Proteomes" id="UP000293671">
    <property type="component" value="Unassembled WGS sequence"/>
</dbReference>
<reference evidence="2 3" key="1">
    <citation type="submission" date="2019-02" db="EMBL/GenBank/DDBJ databases">
        <title>Genomic Encyclopedia of Type Strains, Phase IV (KMG-IV): sequencing the most valuable type-strain genomes for metagenomic binning, comparative biology and taxonomic classification.</title>
        <authorList>
            <person name="Goeker M."/>
        </authorList>
    </citation>
    <scope>NUCLEOTIDE SEQUENCE [LARGE SCALE GENOMIC DNA]</scope>
    <source>
        <strain evidence="2 3">DSM 19570</strain>
    </source>
</reference>
<dbReference type="InterPro" id="IPR036291">
    <property type="entry name" value="NAD(P)-bd_dom_sf"/>
</dbReference>
<dbReference type="EMBL" id="SHKP01000004">
    <property type="protein sequence ID" value="RZU03105.1"/>
    <property type="molecule type" value="Genomic_DNA"/>
</dbReference>
<proteinExistence type="predicted"/>
<organism evidence="2 3">
    <name type="scientific">Rivibacter subsaxonicus</name>
    <dbReference type="NCBI Taxonomy" id="457575"/>
    <lineage>
        <taxon>Bacteria</taxon>
        <taxon>Pseudomonadati</taxon>
        <taxon>Pseudomonadota</taxon>
        <taxon>Betaproteobacteria</taxon>
        <taxon>Burkholderiales</taxon>
        <taxon>Rivibacter</taxon>
    </lineage>
</organism>
<evidence type="ECO:0000313" key="3">
    <source>
        <dbReference type="Proteomes" id="UP000293671"/>
    </source>
</evidence>
<keyword evidence="3" id="KW-1185">Reference proteome</keyword>
<gene>
    <name evidence="2" type="ORF">EV670_1138</name>
</gene>
<name>A0A4Q7W2C9_9BURK</name>
<dbReference type="SUPFAM" id="SSF51735">
    <property type="entry name" value="NAD(P)-binding Rossmann-fold domains"/>
    <property type="match status" value="1"/>
</dbReference>
<dbReference type="Pfam" id="PF13460">
    <property type="entry name" value="NAD_binding_10"/>
    <property type="match status" value="1"/>
</dbReference>
<dbReference type="InterPro" id="IPR016040">
    <property type="entry name" value="NAD(P)-bd_dom"/>
</dbReference>
<dbReference type="Gene3D" id="3.40.50.720">
    <property type="entry name" value="NAD(P)-binding Rossmann-like Domain"/>
    <property type="match status" value="1"/>
</dbReference>
<evidence type="ECO:0000259" key="1">
    <source>
        <dbReference type="Pfam" id="PF13460"/>
    </source>
</evidence>
<feature type="domain" description="NAD(P)-binding" evidence="1">
    <location>
        <begin position="23"/>
        <end position="146"/>
    </location>
</feature>